<name>A0A4R2HP98_9SPHI</name>
<dbReference type="AlphaFoldDB" id="A0A4R2HP98"/>
<sequence>MPYTFRKYSGYNANEIKCWSPTGLIRVDNFEISDTQSKRGASKIGTSIPSPMARMELFDTAFQMVSSDSQRNGLDGSSVYHQLVSDCLDMIQLLFNTNSSDIGTGKKIWFKEWRVQESLNRLRSKPADHPHQLLGKAFSLIFDAQATPSGFSGTESIYLIYYENRLMGGTSPLTLFFTSPNWDRYIADKQIANVPKGSDGVPFFGDKHRALFERDSSFVEYLYKLLLSNPAGFAHCAGLRQYINKTVERYFPDFTHQFSDWAPNGTKKLGDEYSPFKTEIGSKLLKVNDIFFYHQSEEVKRRKIKNVSDFVIQASNQKYALQRDKDGNQIHVEAPLVLVEGMNFPGDYMEERAAWDATTRINYFLQQHTPLFERRLPQGDSLTVTYPFLTTGDFLEDYLMEMPFKINRNKFFTGVGGDFKFLLPIKKEYFNFFDFEDLKRNLEIKASPGQVVVTLKVPIKNKKGVREITFTRTYSGNQIKMCKADIGIFPFYKISEKDPAYNYLNDFTILLAEKNDELQLESLNFYNYDHLVYADNSQPELLKATVIERTTAADIDGAALTESRFYKLKESFDYMELRYQDNGLDVTGIIIPNFEGRVFNKLNLNKAITFAIDFGTSNTHIAFKEKSSPLPLPFEIDEADQQMVMLNEPLASADLGTRYDNFGQLAALQLTVNREFMPRVIKSKGHSTVSFPFKTATCEVSTFNNMDKQAAALFGHINIGFNIEREENTNNSAVYTTNLKWLLENNLEVSKIIANKSRVSLFLKQLMLHIRTKAILNFCKPEQLDVLWSIPSSMDRKTRTELTKIIKEAYLSVFPNADQKKIATIEEPIKESVAPYFFLTKNGSGIQDGANVVNVDIGGGTTDIMMFMESTAKRYDKYLASSFRFAGNDIWGSGYKGNLKDNGFIRNYQTFQKENNIETKDNKYLLNAQRDNNLSSDDLISLLFRYDKSFGFSESITNGNPNLSIVLYLHYSAIIYHICQIIDVKKYPLPQYLSFTGKGSQYLKLLCNGSEKELNNFTKLLFEAYSNQSIPASFQVHVNEDPKVITANGTIEYFGADLQDQFVEISRDADFSATDSDPRKKYQEFVLSGDLQTGSVDSNAATISDTLELDNAVNIGVLKNVNEFIERTLADKKIIDFLSDFKITNAKTVYNELKWNGGVFDGEGLVYDSYRKVLKDLHKLDHEQPLPESLFFYAFKDTLYRLSKSITQSNPS</sequence>
<comment type="caution">
    <text evidence="2">The sequence shown here is derived from an EMBL/GenBank/DDBJ whole genome shotgun (WGS) entry which is preliminary data.</text>
</comment>
<evidence type="ECO:0000313" key="2">
    <source>
        <dbReference type="EMBL" id="TCO31224.1"/>
    </source>
</evidence>
<accession>A0A4R2HP98</accession>
<proteinExistence type="predicted"/>
<dbReference type="Proteomes" id="UP000295684">
    <property type="component" value="Unassembled WGS sequence"/>
</dbReference>
<reference evidence="1" key="4">
    <citation type="submission" date="2024-05" db="EMBL/GenBank/DDBJ databases">
        <authorList>
            <person name="Sun Q."/>
            <person name="Zhou Y."/>
        </authorList>
    </citation>
    <scope>NUCLEOTIDE SEQUENCE</scope>
    <source>
        <strain evidence="1">CGMCC 1.15644</strain>
    </source>
</reference>
<dbReference type="EMBL" id="SLWO01000001">
    <property type="protein sequence ID" value="TCO31224.1"/>
    <property type="molecule type" value="Genomic_DNA"/>
</dbReference>
<protein>
    <submittedName>
        <fullName evidence="2">Uncharacterized protein</fullName>
    </submittedName>
</protein>
<evidence type="ECO:0000313" key="1">
    <source>
        <dbReference type="EMBL" id="GGE41282.1"/>
    </source>
</evidence>
<gene>
    <name evidence="2" type="ORF">EV200_101672</name>
    <name evidence="1" type="ORF">GCM10011413_03950</name>
</gene>
<organism evidence="2 3">
    <name type="scientific">Pedobacter psychrotolerans</name>
    <dbReference type="NCBI Taxonomy" id="1843235"/>
    <lineage>
        <taxon>Bacteria</taxon>
        <taxon>Pseudomonadati</taxon>
        <taxon>Bacteroidota</taxon>
        <taxon>Sphingobacteriia</taxon>
        <taxon>Sphingobacteriales</taxon>
        <taxon>Sphingobacteriaceae</taxon>
        <taxon>Pedobacter</taxon>
    </lineage>
</organism>
<reference evidence="2 3" key="3">
    <citation type="submission" date="2019-03" db="EMBL/GenBank/DDBJ databases">
        <title>Genomic Encyclopedia of Type Strains, Phase IV (KMG-IV): sequencing the most valuable type-strain genomes for metagenomic binning, comparative biology and taxonomic classification.</title>
        <authorList>
            <person name="Goeker M."/>
        </authorList>
    </citation>
    <scope>NUCLEOTIDE SEQUENCE [LARGE SCALE GENOMIC DNA]</scope>
    <source>
        <strain evidence="2 3">DSM 103236</strain>
    </source>
</reference>
<evidence type="ECO:0000313" key="3">
    <source>
        <dbReference type="Proteomes" id="UP000295684"/>
    </source>
</evidence>
<dbReference type="RefSeq" id="WP_132529361.1">
    <property type="nucleotide sequence ID" value="NZ_BMJO01000001.1"/>
</dbReference>
<dbReference type="OrthoDB" id="1028138at2"/>
<evidence type="ECO:0000313" key="4">
    <source>
        <dbReference type="Proteomes" id="UP000622648"/>
    </source>
</evidence>
<keyword evidence="4" id="KW-1185">Reference proteome</keyword>
<dbReference type="EMBL" id="BMJO01000001">
    <property type="protein sequence ID" value="GGE41282.1"/>
    <property type="molecule type" value="Genomic_DNA"/>
</dbReference>
<dbReference type="Proteomes" id="UP000622648">
    <property type="component" value="Unassembled WGS sequence"/>
</dbReference>
<reference evidence="4" key="2">
    <citation type="journal article" date="2019" name="Int. J. Syst. Evol. Microbiol.">
        <title>The Global Catalogue of Microorganisms (GCM) 10K type strain sequencing project: providing services to taxonomists for standard genome sequencing and annotation.</title>
        <authorList>
            <consortium name="The Broad Institute Genomics Platform"/>
            <consortium name="The Broad Institute Genome Sequencing Center for Infectious Disease"/>
            <person name="Wu L."/>
            <person name="Ma J."/>
        </authorList>
    </citation>
    <scope>NUCLEOTIDE SEQUENCE [LARGE SCALE GENOMIC DNA]</scope>
    <source>
        <strain evidence="4">CGMCC 1.15644</strain>
    </source>
</reference>
<reference evidence="1" key="1">
    <citation type="journal article" date="2014" name="Int. J. Syst. Evol. Microbiol.">
        <title>Complete genome of a new Firmicutes species belonging to the dominant human colonic microbiota ('Ruminococcus bicirculans') reveals two chromosomes and a selective capacity to utilize plant glucans.</title>
        <authorList>
            <consortium name="NISC Comparative Sequencing Program"/>
            <person name="Wegmann U."/>
            <person name="Louis P."/>
            <person name="Goesmann A."/>
            <person name="Henrissat B."/>
            <person name="Duncan S.H."/>
            <person name="Flint H.J."/>
        </authorList>
    </citation>
    <scope>NUCLEOTIDE SEQUENCE</scope>
    <source>
        <strain evidence="1">CGMCC 1.15644</strain>
    </source>
</reference>